<gene>
    <name evidence="1" type="ORF">JCM9157_3086</name>
</gene>
<sequence>MRSEPDVAKLPKELTLILQFINDNKRLIQKEQLQDVDWNYFLELAIHHRLFPLLHKQIRNYKNNIIPGYVCQTLEKQYKFNVFRMLQLSGEMEQLSKLLLSQNINSIFIKGPVIAHDLYGDISLRTSSDLDFLVELKNLEKVEIILKQLGYVKKEFISSVLNDWKWRHSNVIYFDPVKDVKVEIHWRLHPGPGKEPSFNELWQRSRVSNLTQSIVHFLGKEDLFLFLISHGARHGYCRLRWLYDIHRFMQQDDINWEKLDQLIKTHQNRVVIGLAGILTSKIFATKLPENMDKFVASTKAQRLATNTLFYLEDMINVHEEPPVEEVSRYHSKYLFSLMSMPQKMLFILSFLYPYAEDAATLPLPKSLHFLYFPLRPMLWAWRKTKKQALS</sequence>
<dbReference type="STRING" id="1236973.JCM9157_3086"/>
<dbReference type="InterPro" id="IPR043519">
    <property type="entry name" value="NT_sf"/>
</dbReference>
<dbReference type="eggNOG" id="COG1216">
    <property type="taxonomic scope" value="Bacteria"/>
</dbReference>
<dbReference type="Proteomes" id="UP000018896">
    <property type="component" value="Unassembled WGS sequence"/>
</dbReference>
<evidence type="ECO:0000313" key="2">
    <source>
        <dbReference type="Proteomes" id="UP000018896"/>
    </source>
</evidence>
<organism evidence="1 2">
    <name type="scientific">Halalkalibacter akibai (strain ATCC 43226 / DSM 21942 / CIP 109018 / JCM 9157 / 1139)</name>
    <name type="common">Bacillus akibai</name>
    <dbReference type="NCBI Taxonomy" id="1236973"/>
    <lineage>
        <taxon>Bacteria</taxon>
        <taxon>Bacillati</taxon>
        <taxon>Bacillota</taxon>
        <taxon>Bacilli</taxon>
        <taxon>Bacillales</taxon>
        <taxon>Bacillaceae</taxon>
        <taxon>Halalkalibacter</taxon>
    </lineage>
</organism>
<evidence type="ECO:0008006" key="3">
    <source>
        <dbReference type="Google" id="ProtNLM"/>
    </source>
</evidence>
<keyword evidence="2" id="KW-1185">Reference proteome</keyword>
<dbReference type="RefSeq" id="WP_035665586.1">
    <property type="nucleotide sequence ID" value="NZ_BAUV01000025.1"/>
</dbReference>
<protein>
    <recommendedName>
        <fullName evidence="3">Renal dipeptidase</fullName>
    </recommendedName>
</protein>
<dbReference type="AlphaFoldDB" id="W4QXB1"/>
<dbReference type="OrthoDB" id="9773927at2"/>
<dbReference type="Pfam" id="PF14907">
    <property type="entry name" value="NTP_transf_5"/>
    <property type="match status" value="1"/>
</dbReference>
<proteinExistence type="predicted"/>
<dbReference type="SUPFAM" id="SSF81301">
    <property type="entry name" value="Nucleotidyltransferase"/>
    <property type="match status" value="1"/>
</dbReference>
<accession>W4QXB1</accession>
<dbReference type="InterPro" id="IPR039498">
    <property type="entry name" value="NTP_transf_5"/>
</dbReference>
<name>W4QXB1_HALA3</name>
<reference evidence="1 2" key="1">
    <citation type="journal article" date="2014" name="Genome Announc.">
        <title>Draft Genome Sequences of Three Alkaliphilic Bacillus Strains, Bacillus wakoensis JCM 9140T, Bacillus akibai JCM 9157T, and Bacillus hemicellulosilyticus JCM 9152T.</title>
        <authorList>
            <person name="Yuki M."/>
            <person name="Oshima K."/>
            <person name="Suda W."/>
            <person name="Oshida Y."/>
            <person name="Kitamura K."/>
            <person name="Iida T."/>
            <person name="Hattori M."/>
            <person name="Ohkuma M."/>
        </authorList>
    </citation>
    <scope>NUCLEOTIDE SEQUENCE [LARGE SCALE GENOMIC DNA]</scope>
    <source>
        <strain evidence="1 2">JCM 9157</strain>
    </source>
</reference>
<evidence type="ECO:0000313" key="1">
    <source>
        <dbReference type="EMBL" id="GAE35944.1"/>
    </source>
</evidence>
<comment type="caution">
    <text evidence="1">The sequence shown here is derived from an EMBL/GenBank/DDBJ whole genome shotgun (WGS) entry which is preliminary data.</text>
</comment>
<dbReference type="EMBL" id="BAUV01000025">
    <property type="protein sequence ID" value="GAE35944.1"/>
    <property type="molecule type" value="Genomic_DNA"/>
</dbReference>